<dbReference type="InterPro" id="IPR044946">
    <property type="entry name" value="Restrct_endonuc_typeI_TRD_sf"/>
</dbReference>
<dbReference type="EC" id="3.1.21.3" evidence="5"/>
<dbReference type="CDD" id="cd17265">
    <property type="entry name" value="RMtype1_S_Eco4255III-TRD2-CR2_like"/>
    <property type="match status" value="1"/>
</dbReference>
<sequence length="425" mass="46843">MVSASTCKVSRSLPQNESAATLSASLPLPEDWNVLTADAICQKIQDGTHFSPRLGGHDNLYITSKNIRLGRLNLSDVESIDSAQHAAIYKRCDVRPGDILLTKDGASTGNAAINTIKEEISLLSSVAFLRFDENEQNSAYFLQCILSHEGQAQIQELMSGNAITRLTLGKIKKLRFPVPPTKIEQDLIAQTLSDADALIDSLEALIAKKRAIKQGAVQDLLSGRKRLPGYRGEWKNLPLSKVGEVLNGLTYAPSDVRSDGILVLRSSNIQEEALSFKDNVFVQMNVPSKCLVDENDILICVRNGSRELIGKTAKIDKRCRGMAFGAFMAVFRAPQYDYVLQYFRSDLMRKQIAGHLGATINQITNKSLKSFSIAMPPTKDEADAISKILGDFDSDISELTSKLNKVRQLKQGMMQELLTGRVRLV</sequence>
<dbReference type="InterPro" id="IPR052021">
    <property type="entry name" value="Type-I_RS_S_subunit"/>
</dbReference>
<dbReference type="Gene3D" id="3.90.220.20">
    <property type="entry name" value="DNA methylase specificity domains"/>
    <property type="match status" value="2"/>
</dbReference>
<reference evidence="5 6" key="1">
    <citation type="submission" date="2021-03" db="EMBL/GenBank/DDBJ databases">
        <title>Genomic Encyclopedia of Type Strains, Phase IV (KMG-IV): sequencing the most valuable type-strain genomes for metagenomic binning, comparative biology and taxonomic classification.</title>
        <authorList>
            <person name="Goeker M."/>
        </authorList>
    </citation>
    <scope>NUCLEOTIDE SEQUENCE [LARGE SCALE GENOMIC DNA]</scope>
    <source>
        <strain evidence="5 6">DSM 26427</strain>
    </source>
</reference>
<evidence type="ECO:0000256" key="2">
    <source>
        <dbReference type="ARBA" id="ARBA00022747"/>
    </source>
</evidence>
<organism evidence="5 6">
    <name type="scientific">Rhizobium herbae</name>
    <dbReference type="NCBI Taxonomy" id="508661"/>
    <lineage>
        <taxon>Bacteria</taxon>
        <taxon>Pseudomonadati</taxon>
        <taxon>Pseudomonadota</taxon>
        <taxon>Alphaproteobacteria</taxon>
        <taxon>Hyphomicrobiales</taxon>
        <taxon>Rhizobiaceae</taxon>
        <taxon>Rhizobium/Agrobacterium group</taxon>
        <taxon>Rhizobium</taxon>
    </lineage>
</organism>
<keyword evidence="3" id="KW-0238">DNA-binding</keyword>
<gene>
    <name evidence="5" type="ORF">J2Z75_005722</name>
</gene>
<dbReference type="Proteomes" id="UP000823786">
    <property type="component" value="Unassembled WGS sequence"/>
</dbReference>
<feature type="domain" description="Type I restriction modification DNA specificity" evidence="4">
    <location>
        <begin position="87"/>
        <end position="207"/>
    </location>
</feature>
<dbReference type="Pfam" id="PF01420">
    <property type="entry name" value="Methylase_S"/>
    <property type="match status" value="2"/>
</dbReference>
<comment type="similarity">
    <text evidence="1">Belongs to the type-I restriction system S methylase family.</text>
</comment>
<evidence type="ECO:0000256" key="3">
    <source>
        <dbReference type="ARBA" id="ARBA00023125"/>
    </source>
</evidence>
<dbReference type="EMBL" id="JAGGJV010000014">
    <property type="protein sequence ID" value="MBP1862191.1"/>
    <property type="molecule type" value="Genomic_DNA"/>
</dbReference>
<dbReference type="PANTHER" id="PTHR30408">
    <property type="entry name" value="TYPE-1 RESTRICTION ENZYME ECOKI SPECIFICITY PROTEIN"/>
    <property type="match status" value="1"/>
</dbReference>
<keyword evidence="5" id="KW-0378">Hydrolase</keyword>
<dbReference type="Gene3D" id="1.10.287.1120">
    <property type="entry name" value="Bipartite methylase S protein"/>
    <property type="match status" value="1"/>
</dbReference>
<dbReference type="PANTHER" id="PTHR30408:SF12">
    <property type="entry name" value="TYPE I RESTRICTION ENZYME MJAVIII SPECIFICITY SUBUNIT"/>
    <property type="match status" value="1"/>
</dbReference>
<comment type="caution">
    <text evidence="5">The sequence shown here is derived from an EMBL/GenBank/DDBJ whole genome shotgun (WGS) entry which is preliminary data.</text>
</comment>
<proteinExistence type="inferred from homology"/>
<keyword evidence="6" id="KW-1185">Reference proteome</keyword>
<evidence type="ECO:0000256" key="1">
    <source>
        <dbReference type="ARBA" id="ARBA00010923"/>
    </source>
</evidence>
<name>A0ABS4EWL3_9HYPH</name>
<dbReference type="InterPro" id="IPR000055">
    <property type="entry name" value="Restrct_endonuc_typeI_TRD"/>
</dbReference>
<evidence type="ECO:0000259" key="4">
    <source>
        <dbReference type="Pfam" id="PF01420"/>
    </source>
</evidence>
<dbReference type="SUPFAM" id="SSF116734">
    <property type="entry name" value="DNA methylase specificity domain"/>
    <property type="match status" value="2"/>
</dbReference>
<keyword evidence="2" id="KW-0680">Restriction system</keyword>
<accession>A0ABS4EWL3</accession>
<dbReference type="RefSeq" id="WP_209857188.1">
    <property type="nucleotide sequence ID" value="NZ_JAGGJV010000014.1"/>
</dbReference>
<protein>
    <submittedName>
        <fullName evidence="5">Type I restriction enzyme S subunit</fullName>
        <ecNumber evidence="5">3.1.21.3</ecNumber>
    </submittedName>
</protein>
<dbReference type="GO" id="GO:0009035">
    <property type="term" value="F:type I site-specific deoxyribonuclease activity"/>
    <property type="evidence" value="ECO:0007669"/>
    <property type="project" value="UniProtKB-EC"/>
</dbReference>
<evidence type="ECO:0000313" key="6">
    <source>
        <dbReference type="Proteomes" id="UP000823786"/>
    </source>
</evidence>
<evidence type="ECO:0000313" key="5">
    <source>
        <dbReference type="EMBL" id="MBP1862191.1"/>
    </source>
</evidence>
<feature type="domain" description="Type I restriction modification DNA specificity" evidence="4">
    <location>
        <begin position="233"/>
        <end position="405"/>
    </location>
</feature>